<evidence type="ECO:0000313" key="1">
    <source>
        <dbReference type="EMBL" id="KKM27084.1"/>
    </source>
</evidence>
<feature type="non-terminal residue" evidence="1">
    <location>
        <position position="1"/>
    </location>
</feature>
<dbReference type="AlphaFoldDB" id="A0A0F9J3R1"/>
<name>A0A0F9J3R1_9ZZZZ</name>
<accession>A0A0F9J3R1</accession>
<gene>
    <name evidence="1" type="ORF">LCGC14_1578250</name>
</gene>
<comment type="caution">
    <text evidence="1">The sequence shown here is derived from an EMBL/GenBank/DDBJ whole genome shotgun (WGS) entry which is preliminary data.</text>
</comment>
<proteinExistence type="predicted"/>
<protein>
    <submittedName>
        <fullName evidence="1">Uncharacterized protein</fullName>
    </submittedName>
</protein>
<organism evidence="1">
    <name type="scientific">marine sediment metagenome</name>
    <dbReference type="NCBI Taxonomy" id="412755"/>
    <lineage>
        <taxon>unclassified sequences</taxon>
        <taxon>metagenomes</taxon>
        <taxon>ecological metagenomes</taxon>
    </lineage>
</organism>
<dbReference type="EMBL" id="LAZR01012389">
    <property type="protein sequence ID" value="KKM27084.1"/>
    <property type="molecule type" value="Genomic_DNA"/>
</dbReference>
<reference evidence="1" key="1">
    <citation type="journal article" date="2015" name="Nature">
        <title>Complex archaea that bridge the gap between prokaryotes and eukaryotes.</title>
        <authorList>
            <person name="Spang A."/>
            <person name="Saw J.H."/>
            <person name="Jorgensen S.L."/>
            <person name="Zaremba-Niedzwiedzka K."/>
            <person name="Martijn J."/>
            <person name="Lind A.E."/>
            <person name="van Eijk R."/>
            <person name="Schleper C."/>
            <person name="Guy L."/>
            <person name="Ettema T.J."/>
        </authorList>
    </citation>
    <scope>NUCLEOTIDE SEQUENCE</scope>
</reference>
<sequence>NHTPLASLIQKDTSLQKNLNKPYTDNENFLEPIFYNQLSQEMIEELLDHDDLFKIAGITSGVNYQQV</sequence>